<sequence length="317" mass="36578">MTWRLHLARGRIVQDGQKLHISVIEHKHEWKVQFPQEVKTIFADENLTTTRIAEAWQEYFEIDPTYLAQTSPIVEMLGKSLNDNVMYARHLDMLKVSAHGMRVLLDANPESAAKSLLLAIEPKWEPPMQVAALDVVQKTIHNISDMQDPGPELHRVLRTLLKDDNPSHQLQVAAFVAHFRDTAHWCNDILKKHAIPLESLNILDKLLPIGDHIHRPLRSICKLSREEDPVMNMLGHLRELNRKQLSGRDDLKFDDLHLVESQVDDHDERDRIVVSTVHGLQMIEVLSKHVIFRRKIIESDSAIPLKLQEFTGSQRRT</sequence>
<gene>
    <name evidence="1" type="ORF">A0H81_11010</name>
</gene>
<protein>
    <submittedName>
        <fullName evidence="1">Uncharacterized protein</fullName>
    </submittedName>
</protein>
<evidence type="ECO:0000313" key="2">
    <source>
        <dbReference type="Proteomes" id="UP000092993"/>
    </source>
</evidence>
<dbReference type="AlphaFoldDB" id="A0A1C7LVZ2"/>
<proteinExistence type="predicted"/>
<evidence type="ECO:0000313" key="1">
    <source>
        <dbReference type="EMBL" id="OBZ68678.1"/>
    </source>
</evidence>
<comment type="caution">
    <text evidence="1">The sequence shown here is derived from an EMBL/GenBank/DDBJ whole genome shotgun (WGS) entry which is preliminary data.</text>
</comment>
<reference evidence="1 2" key="1">
    <citation type="submission" date="2016-03" db="EMBL/GenBank/DDBJ databases">
        <title>Whole genome sequencing of Grifola frondosa 9006-11.</title>
        <authorList>
            <person name="Min B."/>
            <person name="Park H."/>
            <person name="Kim J.-G."/>
            <person name="Cho H."/>
            <person name="Oh Y.-L."/>
            <person name="Kong W.-S."/>
            <person name="Choi I.-G."/>
        </authorList>
    </citation>
    <scope>NUCLEOTIDE SEQUENCE [LARGE SCALE GENOMIC DNA]</scope>
    <source>
        <strain evidence="1 2">9006-11</strain>
    </source>
</reference>
<dbReference type="Proteomes" id="UP000092993">
    <property type="component" value="Unassembled WGS sequence"/>
</dbReference>
<name>A0A1C7LVZ2_GRIFR</name>
<organism evidence="1 2">
    <name type="scientific">Grifola frondosa</name>
    <name type="common">Maitake</name>
    <name type="synonym">Polyporus frondosus</name>
    <dbReference type="NCBI Taxonomy" id="5627"/>
    <lineage>
        <taxon>Eukaryota</taxon>
        <taxon>Fungi</taxon>
        <taxon>Dikarya</taxon>
        <taxon>Basidiomycota</taxon>
        <taxon>Agaricomycotina</taxon>
        <taxon>Agaricomycetes</taxon>
        <taxon>Polyporales</taxon>
        <taxon>Grifolaceae</taxon>
        <taxon>Grifola</taxon>
    </lineage>
</organism>
<dbReference type="EMBL" id="LUGG01000019">
    <property type="protein sequence ID" value="OBZ68678.1"/>
    <property type="molecule type" value="Genomic_DNA"/>
</dbReference>
<accession>A0A1C7LVZ2</accession>
<keyword evidence="2" id="KW-1185">Reference proteome</keyword>